<proteinExistence type="predicted"/>
<dbReference type="Proteomes" id="UP000499080">
    <property type="component" value="Unassembled WGS sequence"/>
</dbReference>
<protein>
    <submittedName>
        <fullName evidence="2">Uncharacterized protein</fullName>
    </submittedName>
</protein>
<accession>A0A4Y2W9Z8</accession>
<feature type="transmembrane region" description="Helical" evidence="1">
    <location>
        <begin position="51"/>
        <end position="73"/>
    </location>
</feature>
<evidence type="ECO:0000256" key="1">
    <source>
        <dbReference type="SAM" id="Phobius"/>
    </source>
</evidence>
<gene>
    <name evidence="2" type="ORF">AVEN_119484_1</name>
</gene>
<organism evidence="2 3">
    <name type="scientific">Araneus ventricosus</name>
    <name type="common">Orbweaver spider</name>
    <name type="synonym">Epeira ventricosa</name>
    <dbReference type="NCBI Taxonomy" id="182803"/>
    <lineage>
        <taxon>Eukaryota</taxon>
        <taxon>Metazoa</taxon>
        <taxon>Ecdysozoa</taxon>
        <taxon>Arthropoda</taxon>
        <taxon>Chelicerata</taxon>
        <taxon>Arachnida</taxon>
        <taxon>Araneae</taxon>
        <taxon>Araneomorphae</taxon>
        <taxon>Entelegynae</taxon>
        <taxon>Araneoidea</taxon>
        <taxon>Araneidae</taxon>
        <taxon>Araneus</taxon>
    </lineage>
</organism>
<keyword evidence="1" id="KW-0472">Membrane</keyword>
<evidence type="ECO:0000313" key="3">
    <source>
        <dbReference type="Proteomes" id="UP000499080"/>
    </source>
</evidence>
<comment type="caution">
    <text evidence="2">The sequence shown here is derived from an EMBL/GenBank/DDBJ whole genome shotgun (WGS) entry which is preliminary data.</text>
</comment>
<dbReference type="AlphaFoldDB" id="A0A4Y2W9Z8"/>
<feature type="transmembrane region" description="Helical" evidence="1">
    <location>
        <begin position="19"/>
        <end position="39"/>
    </location>
</feature>
<keyword evidence="1" id="KW-1133">Transmembrane helix</keyword>
<evidence type="ECO:0000313" key="2">
    <source>
        <dbReference type="EMBL" id="GBO33404.1"/>
    </source>
</evidence>
<dbReference type="EMBL" id="BGPR01056962">
    <property type="protein sequence ID" value="GBO33404.1"/>
    <property type="molecule type" value="Genomic_DNA"/>
</dbReference>
<keyword evidence="1" id="KW-0812">Transmembrane</keyword>
<feature type="transmembrane region" description="Helical" evidence="1">
    <location>
        <begin position="166"/>
        <end position="185"/>
    </location>
</feature>
<sequence>MLPLACCHHYLHITTIVALWLWSFVDICFLLVVVGLSCVPPNCGRCGRRVVYAGRLLDIIVWPAGRLAGLVWGCWSLCGRRVWPAGRCGKTSMCMACWTSCILLLVFIGRVCAAFGRSMDNLYGLLLVVGRRVFTAVIVLWTYGPAVLGCGMACWSLWSVWLLCYYYYWSLLMASLVVCCGRRVLGMVCGRRVLAYSNCHVGSCMACWLGGCCACWVTGTDHLCMNTGWNLGCMGWIV</sequence>
<reference evidence="2 3" key="1">
    <citation type="journal article" date="2019" name="Sci. Rep.">
        <title>Orb-weaving spider Araneus ventricosus genome elucidates the spidroin gene catalogue.</title>
        <authorList>
            <person name="Kono N."/>
            <person name="Nakamura H."/>
            <person name="Ohtoshi R."/>
            <person name="Moran D.A.P."/>
            <person name="Shinohara A."/>
            <person name="Yoshida Y."/>
            <person name="Fujiwara M."/>
            <person name="Mori M."/>
            <person name="Tomita M."/>
            <person name="Arakawa K."/>
        </authorList>
    </citation>
    <scope>NUCLEOTIDE SEQUENCE [LARGE SCALE GENOMIC DNA]</scope>
</reference>
<name>A0A4Y2W9Z8_ARAVE</name>
<feature type="transmembrane region" description="Helical" evidence="1">
    <location>
        <begin position="93"/>
        <end position="113"/>
    </location>
</feature>
<keyword evidence="3" id="KW-1185">Reference proteome</keyword>